<name>A0AAQ3WW62_PASNO</name>
<dbReference type="InterPro" id="IPR025312">
    <property type="entry name" value="DUF4216"/>
</dbReference>
<evidence type="ECO:0000313" key="4">
    <source>
        <dbReference type="EMBL" id="WVZ76617.1"/>
    </source>
</evidence>
<proteinExistence type="predicted"/>
<sequence>MNEEKTAYEGFEKEHNWTHISGIWDLPYAKALKLPHNIDVMHQERNVAESIISTCMDFSDKAKDNVKAQKDLAKICKRPTLELTASGAKVGGLVQFRWMFHIERALKYLRAMVGNKARVEGCIAEAFILKEISYFSSCKEIDGKVHKDLVQLSEGRVSVRSHGRYDVNGFHFRSAPFEAAHPLAATCNSGVMVRASDDQGKESNYYGIIQNILEFKFIGDKELKLVFFVCDWFEPNRGVIENQYGMVEVKHNEKLKENDNWVLAHQCDQVYYPPYPNQKLHAWWVVQKVNPRERLYTPRHVDYYNQFDDEVDEVFQEEELPTSVVIEPGVELNFLGEEDEEAEGEDAGDRQEDEEAGDGQEDAQADEELMGGDGSEEVVQRRGTRRSHYVNPPSIPATADKKLIKPIGDSQWEDVTWDGIGHRRTPNGLLGNLICVHNPGVVEKNGETIPVTTWKHFALAPHVTYGSVQGLKYYCVNPSEQDHANKVLKNAANKICKDLFSNLRIQVTNSWLKSQRQPVGRFRDASETYLTAEEYGSISQALTRHFVTYGHLKNFRSGQGSIEMLGLRMQRISLEAEYGKEMERRYGEGFDWRTAPVDPQAVYESGGGKSHGWYSMFNGMIDSRQAMYQAQGMTFVMPEVARAPVPPHWGMFAQMSFSLAPQGLGVQGSNPYQTPSPASGQHGDEQSRQHIDPALGDFVNNLFASGGSGHNSNESGAM</sequence>
<evidence type="ECO:0000259" key="3">
    <source>
        <dbReference type="Pfam" id="PF13960"/>
    </source>
</evidence>
<dbReference type="Pfam" id="PF13952">
    <property type="entry name" value="DUF4216"/>
    <property type="match status" value="1"/>
</dbReference>
<feature type="region of interest" description="Disordered" evidence="1">
    <location>
        <begin position="664"/>
        <end position="688"/>
    </location>
</feature>
<dbReference type="Pfam" id="PF13960">
    <property type="entry name" value="DUF4218"/>
    <property type="match status" value="1"/>
</dbReference>
<dbReference type="EMBL" id="CP144749">
    <property type="protein sequence ID" value="WVZ76617.1"/>
    <property type="molecule type" value="Genomic_DNA"/>
</dbReference>
<dbReference type="InterPro" id="IPR025452">
    <property type="entry name" value="DUF4218"/>
</dbReference>
<protein>
    <recommendedName>
        <fullName evidence="6">DUF4216 domain-containing protein</fullName>
    </recommendedName>
</protein>
<feature type="compositionally biased region" description="Acidic residues" evidence="1">
    <location>
        <begin position="339"/>
        <end position="376"/>
    </location>
</feature>
<accession>A0AAQ3WW62</accession>
<dbReference type="PANTHER" id="PTHR48258:SF11">
    <property type="entry name" value="TDCA1-ORF2 PROTEIN"/>
    <property type="match status" value="1"/>
</dbReference>
<dbReference type="AlphaFoldDB" id="A0AAQ3WW62"/>
<feature type="region of interest" description="Disordered" evidence="1">
    <location>
        <begin position="339"/>
        <end position="399"/>
    </location>
</feature>
<gene>
    <name evidence="4" type="ORF">U9M48_024578</name>
</gene>
<feature type="domain" description="DUF4216" evidence="2">
    <location>
        <begin position="222"/>
        <end position="286"/>
    </location>
</feature>
<feature type="domain" description="DUF4218" evidence="3">
    <location>
        <begin position="86"/>
        <end position="137"/>
    </location>
</feature>
<reference evidence="4 5" key="1">
    <citation type="submission" date="2024-02" db="EMBL/GenBank/DDBJ databases">
        <title>High-quality chromosome-scale genome assembly of Pensacola bahiagrass (Paspalum notatum Flugge var. saurae).</title>
        <authorList>
            <person name="Vega J.M."/>
            <person name="Podio M."/>
            <person name="Orjuela J."/>
            <person name="Siena L.A."/>
            <person name="Pessino S.C."/>
            <person name="Combes M.C."/>
            <person name="Mariac C."/>
            <person name="Albertini E."/>
            <person name="Pupilli F."/>
            <person name="Ortiz J.P.A."/>
            <person name="Leblanc O."/>
        </authorList>
    </citation>
    <scope>NUCLEOTIDE SEQUENCE [LARGE SCALE GENOMIC DNA]</scope>
    <source>
        <strain evidence="4">R1</strain>
        <tissue evidence="4">Leaf</tissue>
    </source>
</reference>
<organism evidence="4 5">
    <name type="scientific">Paspalum notatum var. saurae</name>
    <dbReference type="NCBI Taxonomy" id="547442"/>
    <lineage>
        <taxon>Eukaryota</taxon>
        <taxon>Viridiplantae</taxon>
        <taxon>Streptophyta</taxon>
        <taxon>Embryophyta</taxon>
        <taxon>Tracheophyta</taxon>
        <taxon>Spermatophyta</taxon>
        <taxon>Magnoliopsida</taxon>
        <taxon>Liliopsida</taxon>
        <taxon>Poales</taxon>
        <taxon>Poaceae</taxon>
        <taxon>PACMAD clade</taxon>
        <taxon>Panicoideae</taxon>
        <taxon>Andropogonodae</taxon>
        <taxon>Paspaleae</taxon>
        <taxon>Paspalinae</taxon>
        <taxon>Paspalum</taxon>
    </lineage>
</organism>
<evidence type="ECO:0000259" key="2">
    <source>
        <dbReference type="Pfam" id="PF13952"/>
    </source>
</evidence>
<keyword evidence="5" id="KW-1185">Reference proteome</keyword>
<dbReference type="Proteomes" id="UP001341281">
    <property type="component" value="Chromosome 05"/>
</dbReference>
<evidence type="ECO:0000256" key="1">
    <source>
        <dbReference type="SAM" id="MobiDB-lite"/>
    </source>
</evidence>
<evidence type="ECO:0008006" key="6">
    <source>
        <dbReference type="Google" id="ProtNLM"/>
    </source>
</evidence>
<feature type="compositionally biased region" description="Polar residues" evidence="1">
    <location>
        <begin position="667"/>
        <end position="679"/>
    </location>
</feature>
<dbReference type="PANTHER" id="PTHR48258">
    <property type="entry name" value="DUF4218 DOMAIN-CONTAINING PROTEIN-RELATED"/>
    <property type="match status" value="1"/>
</dbReference>
<evidence type="ECO:0000313" key="5">
    <source>
        <dbReference type="Proteomes" id="UP001341281"/>
    </source>
</evidence>